<evidence type="ECO:0000259" key="7">
    <source>
        <dbReference type="PROSITE" id="PS50855"/>
    </source>
</evidence>
<dbReference type="InterPro" id="IPR036927">
    <property type="entry name" value="Cyt_c_oxase-like_su1_sf"/>
</dbReference>
<feature type="transmembrane region" description="Helical" evidence="6">
    <location>
        <begin position="408"/>
        <end position="428"/>
    </location>
</feature>
<feature type="transmembrane region" description="Helical" evidence="6">
    <location>
        <begin position="340"/>
        <end position="360"/>
    </location>
</feature>
<keyword evidence="3 6" id="KW-1133">Transmembrane helix</keyword>
<dbReference type="Gene3D" id="1.20.210.10">
    <property type="entry name" value="Cytochrome c oxidase-like, subunit I domain"/>
    <property type="match status" value="1"/>
</dbReference>
<dbReference type="InterPro" id="IPR000883">
    <property type="entry name" value="Cyt_C_Oxase_1"/>
</dbReference>
<keyword evidence="5" id="KW-0249">Electron transport</keyword>
<keyword evidence="5" id="KW-0186">Copper</keyword>
<keyword evidence="4 5" id="KW-0472">Membrane</keyword>
<protein>
    <recommendedName>
        <fullName evidence="5">Cytochrome c oxidase subunit 1</fullName>
        <ecNumber evidence="5">7.1.1.9</ecNumber>
    </recommendedName>
</protein>
<accession>A0A077EXY1</accession>
<feature type="transmembrane region" description="Helical" evidence="6">
    <location>
        <begin position="151"/>
        <end position="174"/>
    </location>
</feature>
<dbReference type="PRINTS" id="PR01165">
    <property type="entry name" value="CYCOXIDASEI"/>
</dbReference>
<sequence length="549" mass="63060">MFWISLVCLSVSHKMIGLCYLLVAILCGFIGYIYSLFIRLELSIIGCGVLFGDYQFYNVLVTAHGLVMVFAFIMPVMMGGLVNYFVPVLSGFPDMVFPRINNMSFWMYMGGFGCVVSGLLTEEGMGVGWTLYPTLICVDFHSSLAVDFSVFAVHLLGVSSILNSINLIGTLFCCRRKFFSFLSWTLFIWGSLITAILLIITLPVLAGAVTLVLCDRNFNTSFYDVVGGGDLLLFQHLFWFFGHPEVYIIILPVFGIVSTMVEVLGFRSVFSSVAMIYSMLLISVLGFFVWAHHMFTVGMDVDTRAYFGSVTVLIGLPTAIKLFNWIYSFLYTDVIISFEIYYVFMFVFMFILGGITGLFLSNVGIDIMMHDTYFVVGHFHYVLSLGAVVGFFGAFIHFLCKWLPIELYMFWMYFVLFTLFIGSNMVFFPMHSLGMYGFPRRIPDYPVSFLFWSSFMLYGMLLLASLVVFVCTLFCVLLFWDYCLFFVSLFVFSLHCFFYFSTWLPCAMVLYLLLVDFAHIVLDYVFLMLCFCFVFFVYFWHSLQLFFYI</sequence>
<dbReference type="GO" id="GO:0046872">
    <property type="term" value="F:metal ion binding"/>
    <property type="evidence" value="ECO:0007669"/>
    <property type="project" value="UniProtKB-KW"/>
</dbReference>
<keyword evidence="5" id="KW-0408">Iron</keyword>
<evidence type="ECO:0000256" key="2">
    <source>
        <dbReference type="ARBA" id="ARBA00022692"/>
    </source>
</evidence>
<dbReference type="GO" id="GO:0015990">
    <property type="term" value="P:electron transport coupled proton transport"/>
    <property type="evidence" value="ECO:0007669"/>
    <property type="project" value="TreeGrafter"/>
</dbReference>
<comment type="catalytic activity">
    <reaction evidence="5">
        <text>4 Fe(II)-[cytochrome c] + O2 + 8 H(+)(in) = 4 Fe(III)-[cytochrome c] + 2 H2O + 4 H(+)(out)</text>
        <dbReference type="Rhea" id="RHEA:11436"/>
        <dbReference type="Rhea" id="RHEA-COMP:10350"/>
        <dbReference type="Rhea" id="RHEA-COMP:14399"/>
        <dbReference type="ChEBI" id="CHEBI:15377"/>
        <dbReference type="ChEBI" id="CHEBI:15378"/>
        <dbReference type="ChEBI" id="CHEBI:15379"/>
        <dbReference type="ChEBI" id="CHEBI:29033"/>
        <dbReference type="ChEBI" id="CHEBI:29034"/>
        <dbReference type="EC" id="7.1.1.9"/>
    </reaction>
</comment>
<keyword evidence="5" id="KW-0679">Respiratory chain</keyword>
<proteinExistence type="inferred from homology"/>
<feature type="transmembrane region" description="Helical" evidence="6">
    <location>
        <begin position="272"/>
        <end position="293"/>
    </location>
</feature>
<keyword evidence="5" id="KW-0479">Metal-binding</keyword>
<organism evidence="8">
    <name type="scientific">Angomonas deanei</name>
    <dbReference type="NCBI Taxonomy" id="59799"/>
    <lineage>
        <taxon>Eukaryota</taxon>
        <taxon>Discoba</taxon>
        <taxon>Euglenozoa</taxon>
        <taxon>Kinetoplastea</taxon>
        <taxon>Metakinetoplastina</taxon>
        <taxon>Trypanosomatida</taxon>
        <taxon>Trypanosomatidae</taxon>
        <taxon>Strigomonadinae</taxon>
        <taxon>Angomonas</taxon>
    </lineage>
</organism>
<dbReference type="InterPro" id="IPR023615">
    <property type="entry name" value="Cyt_c_Oxase_su1_BS"/>
</dbReference>
<comment type="similarity">
    <text evidence="5">Belongs to the heme-copper respiratory oxidase family.</text>
</comment>
<feature type="transmembrane region" description="Helical" evidence="6">
    <location>
        <begin position="372"/>
        <end position="396"/>
    </location>
</feature>
<evidence type="ECO:0000313" key="8">
    <source>
        <dbReference type="EMBL" id="AIL54352.1"/>
    </source>
</evidence>
<feature type="domain" description="Cytochrome oxidase subunit I profile" evidence="7">
    <location>
        <begin position="1"/>
        <end position="495"/>
    </location>
</feature>
<keyword evidence="5" id="KW-0349">Heme</keyword>
<dbReference type="EC" id="7.1.1.9" evidence="5"/>
<dbReference type="InterPro" id="IPR023616">
    <property type="entry name" value="Cyt_c_oxase-like_su1_dom"/>
</dbReference>
<comment type="pathway">
    <text evidence="5">Energy metabolism; oxidative phosphorylation.</text>
</comment>
<feature type="transmembrane region" description="Helical" evidence="6">
    <location>
        <begin position="106"/>
        <end position="131"/>
    </location>
</feature>
<keyword evidence="2 5" id="KW-0812">Transmembrane</keyword>
<keyword evidence="5 8" id="KW-0496">Mitochondrion</keyword>
<feature type="transmembrane region" description="Helical" evidence="6">
    <location>
        <begin position="246"/>
        <end position="266"/>
    </location>
</feature>
<dbReference type="GO" id="GO:0005743">
    <property type="term" value="C:mitochondrial inner membrane"/>
    <property type="evidence" value="ECO:0007669"/>
    <property type="project" value="UniProtKB-SubCell"/>
</dbReference>
<dbReference type="PROSITE" id="PS50855">
    <property type="entry name" value="COX1"/>
    <property type="match status" value="1"/>
</dbReference>
<feature type="transmembrane region" description="Helical" evidence="6">
    <location>
        <begin position="486"/>
        <end position="514"/>
    </location>
</feature>
<dbReference type="Pfam" id="PF00115">
    <property type="entry name" value="COX1"/>
    <property type="match status" value="1"/>
</dbReference>
<dbReference type="PANTHER" id="PTHR10422:SF18">
    <property type="entry name" value="CYTOCHROME C OXIDASE SUBUNIT 1"/>
    <property type="match status" value="1"/>
</dbReference>
<dbReference type="GO" id="GO:0004129">
    <property type="term" value="F:cytochrome-c oxidase activity"/>
    <property type="evidence" value="ECO:0007669"/>
    <property type="project" value="UniProtKB-EC"/>
</dbReference>
<dbReference type="PROSITE" id="PS00077">
    <property type="entry name" value="COX1_CUB"/>
    <property type="match status" value="1"/>
</dbReference>
<feature type="transmembrane region" description="Helical" evidence="6">
    <location>
        <begin position="521"/>
        <end position="540"/>
    </location>
</feature>
<feature type="transmembrane region" description="Helical" evidence="6">
    <location>
        <begin position="63"/>
        <end position="86"/>
    </location>
</feature>
<feature type="transmembrane region" description="Helical" evidence="6">
    <location>
        <begin position="186"/>
        <end position="209"/>
    </location>
</feature>
<feature type="transmembrane region" description="Helical" evidence="6">
    <location>
        <begin position="15"/>
        <end position="33"/>
    </location>
</feature>
<feature type="transmembrane region" description="Helical" evidence="6">
    <location>
        <begin position="449"/>
        <end position="480"/>
    </location>
</feature>
<feature type="transmembrane region" description="Helical" evidence="6">
    <location>
        <begin position="40"/>
        <end position="57"/>
    </location>
</feature>
<evidence type="ECO:0000256" key="4">
    <source>
        <dbReference type="ARBA" id="ARBA00023136"/>
    </source>
</evidence>
<comment type="subcellular location">
    <subcellularLocation>
        <location evidence="1">Membrane</location>
        <topology evidence="1">Multi-pass membrane protein</topology>
    </subcellularLocation>
    <subcellularLocation>
        <location evidence="5">Mitochondrion inner membrane</location>
        <topology evidence="5">Multi-pass membrane protein</topology>
    </subcellularLocation>
</comment>
<evidence type="ECO:0000256" key="6">
    <source>
        <dbReference type="SAM" id="Phobius"/>
    </source>
</evidence>
<dbReference type="AlphaFoldDB" id="A0A077EXY1"/>
<dbReference type="GO" id="GO:0020037">
    <property type="term" value="F:heme binding"/>
    <property type="evidence" value="ECO:0007669"/>
    <property type="project" value="InterPro"/>
</dbReference>
<dbReference type="GO" id="GO:0006123">
    <property type="term" value="P:mitochondrial electron transport, cytochrome c to oxygen"/>
    <property type="evidence" value="ECO:0007669"/>
    <property type="project" value="TreeGrafter"/>
</dbReference>
<dbReference type="EMBL" id="KJ778684">
    <property type="protein sequence ID" value="AIL54352.1"/>
    <property type="molecule type" value="Genomic_DNA"/>
</dbReference>
<evidence type="ECO:0000256" key="1">
    <source>
        <dbReference type="ARBA" id="ARBA00004141"/>
    </source>
</evidence>
<evidence type="ECO:0000256" key="5">
    <source>
        <dbReference type="RuleBase" id="RU000369"/>
    </source>
</evidence>
<comment type="function">
    <text evidence="5">Component of the cytochrome c oxidase, the last enzyme in the mitochondrial electron transport chain which drives oxidative phosphorylation. The respiratory chain contains 3 multisubunit complexes succinate dehydrogenase (complex II, CII), ubiquinol-cytochrome c oxidoreductase (cytochrome b-c1 complex, complex III, CIII) and cytochrome c oxidase (complex IV, CIV), that cooperate to transfer electrons derived from NADH and succinate to molecular oxygen, creating an electrochemical gradient over the inner membrane that drives transmembrane transport and the ATP synthase. Cytochrome c oxidase is the component of the respiratory chain that catalyzes the reduction of oxygen to water. Electrons originating from reduced cytochrome c in the intermembrane space (IMS) are transferred via the dinuclear copper A center (CU(A)) of subunit 2 and heme A of subunit 1 to the active site in subunit 1, a binuclear center (BNC) formed by heme A3 and copper B (CU(B)). The BNC reduces molecular oxygen to 2 water molecules using 4 electrons from cytochrome c in the IMS and 4 protons from the mitochondrial matrix.</text>
</comment>
<name>A0A077EXY1_9TRYP</name>
<keyword evidence="5" id="KW-0999">Mitochondrion inner membrane</keyword>
<dbReference type="PANTHER" id="PTHR10422">
    <property type="entry name" value="CYTOCHROME C OXIDASE SUBUNIT 1"/>
    <property type="match status" value="1"/>
</dbReference>
<feature type="transmembrane region" description="Helical" evidence="6">
    <location>
        <begin position="305"/>
        <end position="328"/>
    </location>
</feature>
<dbReference type="SUPFAM" id="SSF81442">
    <property type="entry name" value="Cytochrome c oxidase subunit I-like"/>
    <property type="match status" value="1"/>
</dbReference>
<reference evidence="8" key="1">
    <citation type="submission" date="2014-04" db="EMBL/GenBank/DDBJ databases">
        <authorList>
            <person name="Martins A.C.A."/>
            <person name="Machado A.C."/>
            <person name="Ciapina L.P."/>
            <person name="Almeida L.G.P."/>
            <person name="Vasconcelos A.T.R."/>
            <person name="Souza W."/>
            <person name="Einicker-Lamas M."/>
            <person name="Galina A."/>
            <person name="Motta M.C."/>
        </authorList>
    </citation>
    <scope>NUCLEOTIDE SEQUENCE</scope>
</reference>
<geneLocation type="mitochondrion" evidence="8"/>
<dbReference type="UniPathway" id="UPA00705"/>
<keyword evidence="5" id="KW-0813">Transport</keyword>
<evidence type="ECO:0000256" key="3">
    <source>
        <dbReference type="ARBA" id="ARBA00022989"/>
    </source>
</evidence>